<accession>A0A2G6KKZ9</accession>
<proteinExistence type="predicted"/>
<protein>
    <submittedName>
        <fullName evidence="1">Uncharacterized protein</fullName>
    </submittedName>
</protein>
<organism evidence="1 2">
    <name type="scientific">candidate division KSB3 bacterium</name>
    <dbReference type="NCBI Taxonomy" id="2044937"/>
    <lineage>
        <taxon>Bacteria</taxon>
        <taxon>candidate division KSB3</taxon>
    </lineage>
</organism>
<dbReference type="EMBL" id="PDSK01000026">
    <property type="protein sequence ID" value="PIE36060.1"/>
    <property type="molecule type" value="Genomic_DNA"/>
</dbReference>
<sequence length="542" mass="62977">MHKHRHDLFQQMAQALTHQQNGHAALTLAYWENVLRLLPDDIPIQNHILEDCRRVVHAQEAEVDTNRTFHRKLDTLVQHYQRTFFDDDREAHAQQIYLAMCQQCGGNPSLALIYWNNVLDVETADSLVITFAVQDFCWLAHQELLSKRAERCIDMYRHLLRTFPEFLEGYLNLSLILYKYGLLDDVVPLLSQIPHIYKDEFIVIRYFDLFRKITEVLRQFAQVPFAAIEDIVNDLTVENTFYPALHASYFEEMVEEIILREKRFFEKRRKALEEKALAQTNKQLIAEGIALGQRVTMAKQANSDEIQHYLYDNHIRIAEVLLNNPNITADDVLIMAQLSHVSSILSLISTHRKWGTLHDIRMAVLCNPQTLPADSLRLLKMIRLNDLANVFHKKNLPTELRIYAKKQIQDVFLSLSLPEKIGVIEATSGEIFKLLERAPSHVSSFLINLLGRFYRKNDILVNICRWKQTPADVLRFIGRNGQLTADIRIKFALLSNPKTPKEIQQALLDAIPERDIRYLLSNAYLPSTVKHSISLQFPHLLF</sequence>
<dbReference type="Proteomes" id="UP000230821">
    <property type="component" value="Unassembled WGS sequence"/>
</dbReference>
<name>A0A2G6KKZ9_9BACT</name>
<comment type="caution">
    <text evidence="1">The sequence shown here is derived from an EMBL/GenBank/DDBJ whole genome shotgun (WGS) entry which is preliminary data.</text>
</comment>
<gene>
    <name evidence="1" type="ORF">CSA56_01570</name>
</gene>
<dbReference type="Gene3D" id="1.25.40.10">
    <property type="entry name" value="Tetratricopeptide repeat domain"/>
    <property type="match status" value="1"/>
</dbReference>
<dbReference type="AlphaFoldDB" id="A0A2G6KKZ9"/>
<evidence type="ECO:0000313" key="1">
    <source>
        <dbReference type="EMBL" id="PIE36060.1"/>
    </source>
</evidence>
<dbReference type="SUPFAM" id="SSF48452">
    <property type="entry name" value="TPR-like"/>
    <property type="match status" value="1"/>
</dbReference>
<dbReference type="InterPro" id="IPR011990">
    <property type="entry name" value="TPR-like_helical_dom_sf"/>
</dbReference>
<evidence type="ECO:0000313" key="2">
    <source>
        <dbReference type="Proteomes" id="UP000230821"/>
    </source>
</evidence>
<reference evidence="1 2" key="1">
    <citation type="submission" date="2017-10" db="EMBL/GenBank/DDBJ databases">
        <title>Novel microbial diversity and functional potential in the marine mammal oral microbiome.</title>
        <authorList>
            <person name="Dudek N.K."/>
            <person name="Sun C.L."/>
            <person name="Burstein D."/>
            <person name="Kantor R.S."/>
            <person name="Aliaga Goltsman D.S."/>
            <person name="Bik E.M."/>
            <person name="Thomas B.C."/>
            <person name="Banfield J.F."/>
            <person name="Relman D.A."/>
        </authorList>
    </citation>
    <scope>NUCLEOTIDE SEQUENCE [LARGE SCALE GENOMIC DNA]</scope>
    <source>
        <strain evidence="1">DOLJORAL78_47_16</strain>
    </source>
</reference>